<evidence type="ECO:0000256" key="9">
    <source>
        <dbReference type="ARBA" id="ARBA00048258"/>
    </source>
</evidence>
<dbReference type="InterPro" id="IPR014729">
    <property type="entry name" value="Rossmann-like_a/b/a_fold"/>
</dbReference>
<dbReference type="HAMAP" id="MF_00158">
    <property type="entry name" value="PanC"/>
    <property type="match status" value="1"/>
</dbReference>
<dbReference type="CDD" id="cd00560">
    <property type="entry name" value="PanC"/>
    <property type="match status" value="1"/>
</dbReference>
<dbReference type="EC" id="6.3.2.1" evidence="3"/>
<dbReference type="EMBL" id="CAFAAH010000140">
    <property type="protein sequence ID" value="CAB4800320.1"/>
    <property type="molecule type" value="Genomic_DNA"/>
</dbReference>
<dbReference type="InterPro" id="IPR004821">
    <property type="entry name" value="Cyt_trans-like"/>
</dbReference>
<evidence type="ECO:0000256" key="8">
    <source>
        <dbReference type="ARBA" id="ARBA00032806"/>
    </source>
</evidence>
<protein>
    <recommendedName>
        <fullName evidence="3">pantoate--beta-alanine ligase (AMP-forming)</fullName>
        <ecNumber evidence="3">6.3.2.1</ecNumber>
    </recommendedName>
    <alternativeName>
        <fullName evidence="8">Pantoate-activating enzyme</fullName>
    </alternativeName>
</protein>
<name>A0A6J7D9M5_9ZZZZ</name>
<evidence type="ECO:0000313" key="10">
    <source>
        <dbReference type="EMBL" id="CAB4655166.1"/>
    </source>
</evidence>
<evidence type="ECO:0000256" key="7">
    <source>
        <dbReference type="ARBA" id="ARBA00022840"/>
    </source>
</evidence>
<evidence type="ECO:0000256" key="5">
    <source>
        <dbReference type="ARBA" id="ARBA00022655"/>
    </source>
</evidence>
<reference evidence="12" key="1">
    <citation type="submission" date="2020-05" db="EMBL/GenBank/DDBJ databases">
        <authorList>
            <person name="Chiriac C."/>
            <person name="Salcher M."/>
            <person name="Ghai R."/>
            <person name="Kavagutti S V."/>
        </authorList>
    </citation>
    <scope>NUCLEOTIDE SEQUENCE</scope>
</reference>
<dbReference type="GO" id="GO:0005829">
    <property type="term" value="C:cytosol"/>
    <property type="evidence" value="ECO:0007669"/>
    <property type="project" value="TreeGrafter"/>
</dbReference>
<dbReference type="InterPro" id="IPR003721">
    <property type="entry name" value="Pantoate_ligase"/>
</dbReference>
<gene>
    <name evidence="10" type="ORF">UFOPK2242_00633</name>
    <name evidence="11" type="ORF">UFOPK2996_01035</name>
    <name evidence="12" type="ORF">UFOPK3317_00723</name>
</gene>
<comment type="similarity">
    <text evidence="2">Belongs to the pantothenate synthetase family.</text>
</comment>
<dbReference type="GO" id="GO:0004592">
    <property type="term" value="F:pantoate-beta-alanine ligase activity"/>
    <property type="evidence" value="ECO:0007669"/>
    <property type="project" value="UniProtKB-EC"/>
</dbReference>
<keyword evidence="5" id="KW-0566">Pantothenate biosynthesis</keyword>
<comment type="pathway">
    <text evidence="1">Cofactor biosynthesis; (R)-pantothenate biosynthesis; (R)-pantothenate from (R)-pantoate and beta-alanine: step 1/1.</text>
</comment>
<dbReference type="EMBL" id="CAEZWM010000061">
    <property type="protein sequence ID" value="CAB4655166.1"/>
    <property type="molecule type" value="Genomic_DNA"/>
</dbReference>
<keyword evidence="7" id="KW-0067">ATP-binding</keyword>
<keyword evidence="6" id="KW-0547">Nucleotide-binding</keyword>
<sequence>MKVINHVDELRQTLDAARRDGKSIGFVPTMGFLHAGHRALMAQAKRACDLVVVSIFVNPLQFGVNEDLAGYPRDFESDIEACTSEGVEIVFHPSVEEMYPTPMRTVVTVTGLTDRLCGASRPTHFAGVATVVAKLFGMVGPCDAFFGKKDYQQVAVVKRLVGDLSLPVNVVECPTVREDDGLAMSSRNTYLDAPARQSALALSRSLFALVDSIGAGERNRLQVESDLVKSLGSSPGVTIDYAEVLIGDDLTVTENIEVGREYVAAVAARVGAARLIDNVSFTLDSSGELLADLGALRDGLPFARS</sequence>
<dbReference type="PANTHER" id="PTHR21299">
    <property type="entry name" value="CYTIDYLATE KINASE/PANTOATE-BETA-ALANINE LIGASE"/>
    <property type="match status" value="1"/>
</dbReference>
<dbReference type="Gene3D" id="3.30.1300.10">
    <property type="entry name" value="Pantoate-beta-alanine ligase, C-terminal domain"/>
    <property type="match status" value="1"/>
</dbReference>
<dbReference type="NCBIfam" id="TIGR00018">
    <property type="entry name" value="panC"/>
    <property type="match status" value="1"/>
</dbReference>
<comment type="catalytic activity">
    <reaction evidence="9">
        <text>(R)-pantoate + beta-alanine + ATP = (R)-pantothenate + AMP + diphosphate + H(+)</text>
        <dbReference type="Rhea" id="RHEA:10912"/>
        <dbReference type="ChEBI" id="CHEBI:15378"/>
        <dbReference type="ChEBI" id="CHEBI:15980"/>
        <dbReference type="ChEBI" id="CHEBI:29032"/>
        <dbReference type="ChEBI" id="CHEBI:30616"/>
        <dbReference type="ChEBI" id="CHEBI:33019"/>
        <dbReference type="ChEBI" id="CHEBI:57966"/>
        <dbReference type="ChEBI" id="CHEBI:456215"/>
        <dbReference type="EC" id="6.3.2.1"/>
    </reaction>
</comment>
<dbReference type="GO" id="GO:0015940">
    <property type="term" value="P:pantothenate biosynthetic process"/>
    <property type="evidence" value="ECO:0007669"/>
    <property type="project" value="UniProtKB-UniPathway"/>
</dbReference>
<dbReference type="NCBIfam" id="TIGR00125">
    <property type="entry name" value="cyt_tran_rel"/>
    <property type="match status" value="1"/>
</dbReference>
<dbReference type="Pfam" id="PF02569">
    <property type="entry name" value="Pantoate_ligase"/>
    <property type="match status" value="1"/>
</dbReference>
<evidence type="ECO:0000256" key="4">
    <source>
        <dbReference type="ARBA" id="ARBA00022598"/>
    </source>
</evidence>
<dbReference type="Gene3D" id="3.40.50.620">
    <property type="entry name" value="HUPs"/>
    <property type="match status" value="1"/>
</dbReference>
<dbReference type="AlphaFoldDB" id="A0A6J7D9M5"/>
<dbReference type="InterPro" id="IPR042176">
    <property type="entry name" value="Pantoate_ligase_C"/>
</dbReference>
<evidence type="ECO:0000256" key="6">
    <source>
        <dbReference type="ARBA" id="ARBA00022741"/>
    </source>
</evidence>
<dbReference type="FunFam" id="3.40.50.620:FF:000013">
    <property type="entry name" value="Pantothenate synthetase"/>
    <property type="match status" value="1"/>
</dbReference>
<evidence type="ECO:0000256" key="1">
    <source>
        <dbReference type="ARBA" id="ARBA00004990"/>
    </source>
</evidence>
<proteinExistence type="inferred from homology"/>
<organism evidence="12">
    <name type="scientific">freshwater metagenome</name>
    <dbReference type="NCBI Taxonomy" id="449393"/>
    <lineage>
        <taxon>unclassified sequences</taxon>
        <taxon>metagenomes</taxon>
        <taxon>ecological metagenomes</taxon>
    </lineage>
</organism>
<accession>A0A6J7D9M5</accession>
<evidence type="ECO:0000313" key="12">
    <source>
        <dbReference type="EMBL" id="CAB4867447.1"/>
    </source>
</evidence>
<dbReference type="UniPathway" id="UPA00028">
    <property type="reaction ID" value="UER00005"/>
</dbReference>
<dbReference type="SUPFAM" id="SSF52374">
    <property type="entry name" value="Nucleotidylyl transferase"/>
    <property type="match status" value="1"/>
</dbReference>
<dbReference type="EMBL" id="CAFBLK010000105">
    <property type="protein sequence ID" value="CAB4867447.1"/>
    <property type="molecule type" value="Genomic_DNA"/>
</dbReference>
<evidence type="ECO:0000256" key="3">
    <source>
        <dbReference type="ARBA" id="ARBA00012219"/>
    </source>
</evidence>
<dbReference type="GO" id="GO:0005524">
    <property type="term" value="F:ATP binding"/>
    <property type="evidence" value="ECO:0007669"/>
    <property type="project" value="UniProtKB-KW"/>
</dbReference>
<keyword evidence="4" id="KW-0436">Ligase</keyword>
<evidence type="ECO:0000313" key="11">
    <source>
        <dbReference type="EMBL" id="CAB4800320.1"/>
    </source>
</evidence>
<dbReference type="PANTHER" id="PTHR21299:SF1">
    <property type="entry name" value="PANTOATE--BETA-ALANINE LIGASE"/>
    <property type="match status" value="1"/>
</dbReference>
<evidence type="ECO:0000256" key="2">
    <source>
        <dbReference type="ARBA" id="ARBA00009256"/>
    </source>
</evidence>